<keyword evidence="1" id="KW-1133">Transmembrane helix</keyword>
<organism evidence="2">
    <name type="scientific">Siphoviridae sp. cthrG7</name>
    <dbReference type="NCBI Taxonomy" id="2826428"/>
    <lineage>
        <taxon>Viruses</taxon>
        <taxon>Duplodnaviria</taxon>
        <taxon>Heunggongvirae</taxon>
        <taxon>Uroviricota</taxon>
        <taxon>Caudoviricetes</taxon>
    </lineage>
</organism>
<protein>
    <submittedName>
        <fullName evidence="2">Uncharacterized protein</fullName>
    </submittedName>
</protein>
<accession>A0A8S5MD57</accession>
<evidence type="ECO:0000256" key="1">
    <source>
        <dbReference type="SAM" id="Phobius"/>
    </source>
</evidence>
<name>A0A8S5MD57_9CAUD</name>
<keyword evidence="1" id="KW-0472">Membrane</keyword>
<keyword evidence="1" id="KW-0812">Transmembrane</keyword>
<reference evidence="2" key="1">
    <citation type="journal article" date="2021" name="Proc. Natl. Acad. Sci. U.S.A.">
        <title>A Catalog of Tens of Thousands of Viruses from Human Metagenomes Reveals Hidden Associations with Chronic Diseases.</title>
        <authorList>
            <person name="Tisza M.J."/>
            <person name="Buck C.B."/>
        </authorList>
    </citation>
    <scope>NUCLEOTIDE SEQUENCE</scope>
    <source>
        <strain evidence="2">CthrG7</strain>
    </source>
</reference>
<feature type="transmembrane region" description="Helical" evidence="1">
    <location>
        <begin position="107"/>
        <end position="128"/>
    </location>
</feature>
<sequence length="133" mass="15777">MKRLIYLFIILLASAICLSSCRTQYVPVETVRTEYKTRDSVRYDSIYKHDSIFYLIKGDTVYKYVKQVEYKYLFINRTDTVLKTDSVPVPFPVEKRLTRWQSIKMEFGGWALGVIIVFALVIVGRMIYRLRKK</sequence>
<dbReference type="EMBL" id="BK014874">
    <property type="protein sequence ID" value="DAD79867.1"/>
    <property type="molecule type" value="Genomic_DNA"/>
</dbReference>
<proteinExistence type="predicted"/>
<evidence type="ECO:0000313" key="2">
    <source>
        <dbReference type="EMBL" id="DAD79867.1"/>
    </source>
</evidence>